<dbReference type="Proteomes" id="UP001054821">
    <property type="component" value="Chromosome 1"/>
</dbReference>
<proteinExistence type="predicted"/>
<name>A0AAD4WQG8_PRUDU</name>
<evidence type="ECO:0000313" key="1">
    <source>
        <dbReference type="EMBL" id="KAI5347639.1"/>
    </source>
</evidence>
<evidence type="ECO:0008006" key="3">
    <source>
        <dbReference type="Google" id="ProtNLM"/>
    </source>
</evidence>
<dbReference type="AlphaFoldDB" id="A0AAD4WQG8"/>
<protein>
    <recommendedName>
        <fullName evidence="3">Reverse transcriptase Ty1/copia-type domain-containing protein</fullName>
    </recommendedName>
</protein>
<dbReference type="PANTHER" id="PTHR11439">
    <property type="entry name" value="GAG-POL-RELATED RETROTRANSPOSON"/>
    <property type="match status" value="1"/>
</dbReference>
<dbReference type="EMBL" id="JAJFAZ020000001">
    <property type="protein sequence ID" value="KAI5347639.1"/>
    <property type="molecule type" value="Genomic_DNA"/>
</dbReference>
<evidence type="ECO:0000313" key="2">
    <source>
        <dbReference type="Proteomes" id="UP001054821"/>
    </source>
</evidence>
<accession>A0AAD4WQG8</accession>
<organism evidence="1 2">
    <name type="scientific">Prunus dulcis</name>
    <name type="common">Almond</name>
    <name type="synonym">Amygdalus dulcis</name>
    <dbReference type="NCBI Taxonomy" id="3755"/>
    <lineage>
        <taxon>Eukaryota</taxon>
        <taxon>Viridiplantae</taxon>
        <taxon>Streptophyta</taxon>
        <taxon>Embryophyta</taxon>
        <taxon>Tracheophyta</taxon>
        <taxon>Spermatophyta</taxon>
        <taxon>Magnoliopsida</taxon>
        <taxon>eudicotyledons</taxon>
        <taxon>Gunneridae</taxon>
        <taxon>Pentapetalae</taxon>
        <taxon>rosids</taxon>
        <taxon>fabids</taxon>
        <taxon>Rosales</taxon>
        <taxon>Rosaceae</taxon>
        <taxon>Amygdaloideae</taxon>
        <taxon>Amygdaleae</taxon>
        <taxon>Prunus</taxon>
    </lineage>
</organism>
<gene>
    <name evidence="1" type="ORF">L3X38_000526</name>
</gene>
<keyword evidence="2" id="KW-1185">Reference proteome</keyword>
<comment type="caution">
    <text evidence="1">The sequence shown here is derived from an EMBL/GenBank/DDBJ whole genome shotgun (WGS) entry which is preliminary data.</text>
</comment>
<dbReference type="PANTHER" id="PTHR11439:SF463">
    <property type="entry name" value="REVERSE TRANSCRIPTASE TY1_COPIA-TYPE DOMAIN-CONTAINING PROTEIN"/>
    <property type="match status" value="1"/>
</dbReference>
<sequence length="146" mass="16327">MMKYEKIDLGLQHHFLGRGVVQTKSSIFIHQKKYAGSLLNKFGLNECKIVTTPLVATEKLVKDDGSGAASEEQYKSIVGSLMYLTATRPDIMYASSLLARFMHCPTNKHYGTAKRLLRYIKGTLDYGFESMLGVKPAQYLKGSVEL</sequence>
<reference evidence="1 2" key="1">
    <citation type="journal article" date="2022" name="G3 (Bethesda)">
        <title>Whole-genome sequence and methylome profiling of the almond [Prunus dulcis (Mill.) D.A. Webb] cultivar 'Nonpareil'.</title>
        <authorList>
            <person name="D'Amico-Willman K.M."/>
            <person name="Ouma W.Z."/>
            <person name="Meulia T."/>
            <person name="Sideli G.M."/>
            <person name="Gradziel T.M."/>
            <person name="Fresnedo-Ramirez J."/>
        </authorList>
    </citation>
    <scope>NUCLEOTIDE SEQUENCE [LARGE SCALE GENOMIC DNA]</scope>
    <source>
        <strain evidence="1">Clone GOH B32 T37-40</strain>
    </source>
</reference>